<protein>
    <submittedName>
        <fullName evidence="1">Uncharacterized protein</fullName>
    </submittedName>
</protein>
<sequence length="50" mass="5744">MDAVPVRRLHAQRWRPLTAGEIAMASLLFRDAIDYTRVRIHGNPPIFRAS</sequence>
<evidence type="ECO:0000313" key="2">
    <source>
        <dbReference type="Proteomes" id="UP001205560"/>
    </source>
</evidence>
<keyword evidence="2" id="KW-1185">Reference proteome</keyword>
<name>A0ABT2AED3_9BURK</name>
<gene>
    <name evidence="1" type="ORF">NX782_25685</name>
</gene>
<dbReference type="EMBL" id="JANUGX010000051">
    <property type="protein sequence ID" value="MCS0592578.1"/>
    <property type="molecule type" value="Genomic_DNA"/>
</dbReference>
<proteinExistence type="predicted"/>
<dbReference type="Proteomes" id="UP001205560">
    <property type="component" value="Unassembled WGS sequence"/>
</dbReference>
<dbReference type="RefSeq" id="WP_258848346.1">
    <property type="nucleotide sequence ID" value="NZ_JANUGX010000051.1"/>
</dbReference>
<accession>A0ABT2AED3</accession>
<organism evidence="1 2">
    <name type="scientific">Massilia norwichensis</name>
    <dbReference type="NCBI Taxonomy" id="1442366"/>
    <lineage>
        <taxon>Bacteria</taxon>
        <taxon>Pseudomonadati</taxon>
        <taxon>Pseudomonadota</taxon>
        <taxon>Betaproteobacteria</taxon>
        <taxon>Burkholderiales</taxon>
        <taxon>Oxalobacteraceae</taxon>
        <taxon>Telluria group</taxon>
        <taxon>Massilia</taxon>
    </lineage>
</organism>
<comment type="caution">
    <text evidence="1">The sequence shown here is derived from an EMBL/GenBank/DDBJ whole genome shotgun (WGS) entry which is preliminary data.</text>
</comment>
<reference evidence="1 2" key="1">
    <citation type="submission" date="2022-08" db="EMBL/GenBank/DDBJ databases">
        <title>Reclassification of Massilia species as members of the genera Telluria, Duganella, Pseudoduganella, Mokoshia gen. nov. and Zemynaea gen. nov. using orthogonal and non-orthogonal genome-based approaches.</title>
        <authorList>
            <person name="Bowman J.P."/>
        </authorList>
    </citation>
    <scope>NUCLEOTIDE SEQUENCE [LARGE SCALE GENOMIC DNA]</scope>
    <source>
        <strain evidence="1 2">LMG 28164</strain>
    </source>
</reference>
<evidence type="ECO:0000313" key="1">
    <source>
        <dbReference type="EMBL" id="MCS0592578.1"/>
    </source>
</evidence>